<sequence length="330" mass="37411">MSKITESSLLTSTRPLRRIGHGFCGSVWANPDDEAGSVVKREDGGPGRSLANDYEMHLRMLRLHSRAQINVPCQPVFVDPSHPFWDDALANFPPGYTACNGLISERIPAMPRASRNLLISKYCAALLRDQISQDENNEDCIIRLYLGRRRRAGVSASRFTAFTHRNHPLNADQMEEMNLDLPRYARAMADSLALMHWTVGIDANDVEFVLAPKRSTTFGEDCTLGGATCTQGELEEHALWILDLDCCRSISMDKEGMDRAVPAFYRNDPFYPRPGKGDADVETWEAFREQYLKRSQTLLRDRKTDIRDLPDYFVEQLILKVDDFKAGRHA</sequence>
<name>A0A9P9AE33_9PEZI</name>
<dbReference type="PANTHER" id="PTHR40780">
    <property type="entry name" value="DUF3669 DOMAIN-CONTAINING PROTEIN"/>
    <property type="match status" value="1"/>
</dbReference>
<dbReference type="Proteomes" id="UP000770015">
    <property type="component" value="Unassembled WGS sequence"/>
</dbReference>
<protein>
    <submittedName>
        <fullName evidence="2">Zinc finger protein-domain-containing protein</fullName>
    </submittedName>
</protein>
<dbReference type="AlphaFoldDB" id="A0A9P9AE33"/>
<dbReference type="PANTHER" id="PTHR40780:SF3">
    <property type="entry name" value="DUF3669 DOMAIN-CONTAINING PROTEIN"/>
    <property type="match status" value="1"/>
</dbReference>
<proteinExistence type="predicted"/>
<organism evidence="2 3">
    <name type="scientific">Plectosphaerella plurivora</name>
    <dbReference type="NCBI Taxonomy" id="936078"/>
    <lineage>
        <taxon>Eukaryota</taxon>
        <taxon>Fungi</taxon>
        <taxon>Dikarya</taxon>
        <taxon>Ascomycota</taxon>
        <taxon>Pezizomycotina</taxon>
        <taxon>Sordariomycetes</taxon>
        <taxon>Hypocreomycetidae</taxon>
        <taxon>Glomerellales</taxon>
        <taxon>Plectosphaerellaceae</taxon>
        <taxon>Plectosphaerella</taxon>
    </lineage>
</organism>
<dbReference type="Pfam" id="PF12417">
    <property type="entry name" value="DUF3669"/>
    <property type="match status" value="1"/>
</dbReference>
<evidence type="ECO:0000259" key="1">
    <source>
        <dbReference type="Pfam" id="PF12417"/>
    </source>
</evidence>
<dbReference type="EMBL" id="JAGSXJ010000003">
    <property type="protein sequence ID" value="KAH6693847.1"/>
    <property type="molecule type" value="Genomic_DNA"/>
</dbReference>
<dbReference type="InterPro" id="IPR022137">
    <property type="entry name" value="Znf_prot_DUF3669"/>
</dbReference>
<feature type="domain" description="DUF3669" evidence="1">
    <location>
        <begin position="239"/>
        <end position="302"/>
    </location>
</feature>
<keyword evidence="3" id="KW-1185">Reference proteome</keyword>
<evidence type="ECO:0000313" key="2">
    <source>
        <dbReference type="EMBL" id="KAH6693847.1"/>
    </source>
</evidence>
<gene>
    <name evidence="2" type="ORF">F5X68DRAFT_220347</name>
</gene>
<reference evidence="2" key="1">
    <citation type="journal article" date="2021" name="Nat. Commun.">
        <title>Genetic determinants of endophytism in the Arabidopsis root mycobiome.</title>
        <authorList>
            <person name="Mesny F."/>
            <person name="Miyauchi S."/>
            <person name="Thiergart T."/>
            <person name="Pickel B."/>
            <person name="Atanasova L."/>
            <person name="Karlsson M."/>
            <person name="Huettel B."/>
            <person name="Barry K.W."/>
            <person name="Haridas S."/>
            <person name="Chen C."/>
            <person name="Bauer D."/>
            <person name="Andreopoulos W."/>
            <person name="Pangilinan J."/>
            <person name="LaButti K."/>
            <person name="Riley R."/>
            <person name="Lipzen A."/>
            <person name="Clum A."/>
            <person name="Drula E."/>
            <person name="Henrissat B."/>
            <person name="Kohler A."/>
            <person name="Grigoriev I.V."/>
            <person name="Martin F.M."/>
            <person name="Hacquard S."/>
        </authorList>
    </citation>
    <scope>NUCLEOTIDE SEQUENCE</scope>
    <source>
        <strain evidence="2">MPI-SDFR-AT-0117</strain>
    </source>
</reference>
<dbReference type="OrthoDB" id="2993351at2759"/>
<evidence type="ECO:0000313" key="3">
    <source>
        <dbReference type="Proteomes" id="UP000770015"/>
    </source>
</evidence>
<accession>A0A9P9AE33</accession>
<comment type="caution">
    <text evidence="2">The sequence shown here is derived from an EMBL/GenBank/DDBJ whole genome shotgun (WGS) entry which is preliminary data.</text>
</comment>